<dbReference type="AlphaFoldDB" id="A0AA86U1D8"/>
<dbReference type="EMBL" id="CAXDID020000025">
    <property type="protein sequence ID" value="CAL5990579.1"/>
    <property type="molecule type" value="Genomic_DNA"/>
</dbReference>
<dbReference type="EMBL" id="CATOUU010000654">
    <property type="protein sequence ID" value="CAI9938275.1"/>
    <property type="molecule type" value="Genomic_DNA"/>
</dbReference>
<keyword evidence="3" id="KW-1185">Reference proteome</keyword>
<protein>
    <submittedName>
        <fullName evidence="2">Hypothetical_protein</fullName>
    </submittedName>
</protein>
<name>A0AA86U1D8_9EUKA</name>
<evidence type="ECO:0000313" key="2">
    <source>
        <dbReference type="EMBL" id="CAL5990579.1"/>
    </source>
</evidence>
<comment type="caution">
    <text evidence="1">The sequence shown here is derived from an EMBL/GenBank/DDBJ whole genome shotgun (WGS) entry which is preliminary data.</text>
</comment>
<evidence type="ECO:0000313" key="1">
    <source>
        <dbReference type="EMBL" id="CAI9938275.1"/>
    </source>
</evidence>
<organism evidence="1">
    <name type="scientific">Hexamita inflata</name>
    <dbReference type="NCBI Taxonomy" id="28002"/>
    <lineage>
        <taxon>Eukaryota</taxon>
        <taxon>Metamonada</taxon>
        <taxon>Diplomonadida</taxon>
        <taxon>Hexamitidae</taxon>
        <taxon>Hexamitinae</taxon>
        <taxon>Hexamita</taxon>
    </lineage>
</organism>
<dbReference type="Proteomes" id="UP001642409">
    <property type="component" value="Unassembled WGS sequence"/>
</dbReference>
<accession>A0AA86U1D8</accession>
<proteinExistence type="predicted"/>
<reference evidence="1" key="1">
    <citation type="submission" date="2023-06" db="EMBL/GenBank/DDBJ databases">
        <authorList>
            <person name="Kurt Z."/>
        </authorList>
    </citation>
    <scope>NUCLEOTIDE SEQUENCE</scope>
</reference>
<gene>
    <name evidence="2" type="ORF">HINF_LOCUS11413</name>
    <name evidence="1" type="ORF">HINF_LOCUS25920</name>
</gene>
<reference evidence="2 3" key="2">
    <citation type="submission" date="2024-07" db="EMBL/GenBank/DDBJ databases">
        <authorList>
            <person name="Akdeniz Z."/>
        </authorList>
    </citation>
    <scope>NUCLEOTIDE SEQUENCE [LARGE SCALE GENOMIC DNA]</scope>
</reference>
<evidence type="ECO:0000313" key="3">
    <source>
        <dbReference type="Proteomes" id="UP001642409"/>
    </source>
</evidence>
<sequence length="151" mass="17602">MLNECDLCDISALKPLVNLEYLSVSGNQIYYFYPIRGLDAIVYVHGNLIVESSDYFTFFKLQDKSQFIKQPPTKQQMQLAQKMKMVDTTTQCIRDINTKRKNYLSSKQVTTATLVIQLLYKQIYKQQYEFLSFTDKVVQLLTLLVGQDECQ</sequence>